<protein>
    <submittedName>
        <fullName evidence="1">Uncharacterized protein</fullName>
    </submittedName>
</protein>
<name>A0A9Q1GR21_9CARY</name>
<dbReference type="Proteomes" id="UP001153076">
    <property type="component" value="Unassembled WGS sequence"/>
</dbReference>
<keyword evidence="2" id="KW-1185">Reference proteome</keyword>
<gene>
    <name evidence="1" type="ORF">Cgig2_010843</name>
</gene>
<evidence type="ECO:0000313" key="1">
    <source>
        <dbReference type="EMBL" id="KAJ8424543.1"/>
    </source>
</evidence>
<sequence>MKNMFDHEDHVLLNLEDVLLSGLKMFLSLLVIKDLLRVAATFWDPEFHVFQFRNRKLCLLCYPGFSLYCHPTLLTNSSNLSTLYHYSLGLDDESVTTILFGDEVDFVALISYLQKNGRAINNAFSHKAAILCLLGTFLFMGGTSNRSPAALLSVVEEMHCDRTPISLRLSYVWTDSIIIQISFSRAAHCCYRVQIWLLEHLRLIKIPKNMDIYLALDSIGFSLMLAGLVSRRMILPSVGWFVGDAYDTLSLMGRHFPASSFLGTYYFLTRLMRQCSYRHRIPAMDCHVPKVCKNEYSCVKSQKSYWLGFSIITVPSVSHSPHFSKQCLKWMTKCDAKLRKVIYVILISIKGKKEDDSSQNGKKIAKDPTSIRCPPLLDC</sequence>
<dbReference type="AlphaFoldDB" id="A0A9Q1GR21"/>
<evidence type="ECO:0000313" key="2">
    <source>
        <dbReference type="Proteomes" id="UP001153076"/>
    </source>
</evidence>
<reference evidence="1" key="1">
    <citation type="submission" date="2022-04" db="EMBL/GenBank/DDBJ databases">
        <title>Carnegiea gigantea Genome sequencing and assembly v2.</title>
        <authorList>
            <person name="Copetti D."/>
            <person name="Sanderson M.J."/>
            <person name="Burquez A."/>
            <person name="Wojciechowski M.F."/>
        </authorList>
    </citation>
    <scope>NUCLEOTIDE SEQUENCE</scope>
    <source>
        <strain evidence="1">SGP5-SGP5p</strain>
        <tissue evidence="1">Aerial part</tissue>
    </source>
</reference>
<dbReference type="EMBL" id="JAKOGI010001656">
    <property type="protein sequence ID" value="KAJ8424543.1"/>
    <property type="molecule type" value="Genomic_DNA"/>
</dbReference>
<proteinExistence type="predicted"/>
<organism evidence="1 2">
    <name type="scientific">Carnegiea gigantea</name>
    <dbReference type="NCBI Taxonomy" id="171969"/>
    <lineage>
        <taxon>Eukaryota</taxon>
        <taxon>Viridiplantae</taxon>
        <taxon>Streptophyta</taxon>
        <taxon>Embryophyta</taxon>
        <taxon>Tracheophyta</taxon>
        <taxon>Spermatophyta</taxon>
        <taxon>Magnoliopsida</taxon>
        <taxon>eudicotyledons</taxon>
        <taxon>Gunneridae</taxon>
        <taxon>Pentapetalae</taxon>
        <taxon>Caryophyllales</taxon>
        <taxon>Cactineae</taxon>
        <taxon>Cactaceae</taxon>
        <taxon>Cactoideae</taxon>
        <taxon>Echinocereeae</taxon>
        <taxon>Carnegiea</taxon>
    </lineage>
</organism>
<comment type="caution">
    <text evidence="1">The sequence shown here is derived from an EMBL/GenBank/DDBJ whole genome shotgun (WGS) entry which is preliminary data.</text>
</comment>
<accession>A0A9Q1GR21</accession>